<organism evidence="2 3">
    <name type="scientific">Corchorus capsularis</name>
    <name type="common">Jute</name>
    <dbReference type="NCBI Taxonomy" id="210143"/>
    <lineage>
        <taxon>Eukaryota</taxon>
        <taxon>Viridiplantae</taxon>
        <taxon>Streptophyta</taxon>
        <taxon>Embryophyta</taxon>
        <taxon>Tracheophyta</taxon>
        <taxon>Spermatophyta</taxon>
        <taxon>Magnoliopsida</taxon>
        <taxon>eudicotyledons</taxon>
        <taxon>Gunneridae</taxon>
        <taxon>Pentapetalae</taxon>
        <taxon>rosids</taxon>
        <taxon>malvids</taxon>
        <taxon>Malvales</taxon>
        <taxon>Malvaceae</taxon>
        <taxon>Grewioideae</taxon>
        <taxon>Apeibeae</taxon>
        <taxon>Corchorus</taxon>
    </lineage>
</organism>
<evidence type="ECO:0000256" key="1">
    <source>
        <dbReference type="SAM" id="Phobius"/>
    </source>
</evidence>
<keyword evidence="1" id="KW-0472">Membrane</keyword>
<dbReference type="Proteomes" id="UP000188268">
    <property type="component" value="Unassembled WGS sequence"/>
</dbReference>
<dbReference type="EMBL" id="AWWV01014853">
    <property type="protein sequence ID" value="OMO54881.1"/>
    <property type="molecule type" value="Genomic_DNA"/>
</dbReference>
<feature type="transmembrane region" description="Helical" evidence="1">
    <location>
        <begin position="125"/>
        <end position="142"/>
    </location>
</feature>
<gene>
    <name evidence="2" type="ORF">CCACVL1_27491</name>
</gene>
<evidence type="ECO:0000313" key="2">
    <source>
        <dbReference type="EMBL" id="OMO54881.1"/>
    </source>
</evidence>
<accession>A0A1R3G9Z5</accession>
<feature type="transmembrane region" description="Helical" evidence="1">
    <location>
        <begin position="63"/>
        <end position="80"/>
    </location>
</feature>
<reference evidence="2 3" key="1">
    <citation type="submission" date="2013-09" db="EMBL/GenBank/DDBJ databases">
        <title>Corchorus capsularis genome sequencing.</title>
        <authorList>
            <person name="Alam M."/>
            <person name="Haque M.S."/>
            <person name="Islam M.S."/>
            <person name="Emdad E.M."/>
            <person name="Islam M.M."/>
            <person name="Ahmed B."/>
            <person name="Halim A."/>
            <person name="Hossen Q.M.M."/>
            <person name="Hossain M.Z."/>
            <person name="Ahmed R."/>
            <person name="Khan M.M."/>
            <person name="Islam R."/>
            <person name="Rashid M.M."/>
            <person name="Khan S.A."/>
            <person name="Rahman M.S."/>
            <person name="Alam M."/>
        </authorList>
    </citation>
    <scope>NUCLEOTIDE SEQUENCE [LARGE SCALE GENOMIC DNA]</scope>
    <source>
        <strain evidence="3">cv. CVL-1</strain>
        <tissue evidence="2">Whole seedling</tissue>
    </source>
</reference>
<keyword evidence="1" id="KW-1133">Transmembrane helix</keyword>
<keyword evidence="1" id="KW-0812">Transmembrane</keyword>
<protein>
    <submittedName>
        <fullName evidence="2">Putative period circadian protein</fullName>
    </submittedName>
</protein>
<evidence type="ECO:0000313" key="3">
    <source>
        <dbReference type="Proteomes" id="UP000188268"/>
    </source>
</evidence>
<keyword evidence="3" id="KW-1185">Reference proteome</keyword>
<name>A0A1R3G9Z5_COCAP</name>
<sequence length="154" mass="17867">MDSDSDDIESGLIKGNDSDDGDFDDIVKNNNLRRWKREEPPLLQYAILVLILVPKLALLYSRFYAASTVSADFVSLYLSFRLFSYATFLRDVTWHAICEQMVICVMTLLYLFVTKSSEPFRYPEASDIFLVMWLAVLILKISKLYHRSNIRSAY</sequence>
<dbReference type="AlphaFoldDB" id="A0A1R3G9Z5"/>
<proteinExistence type="predicted"/>
<dbReference type="Gramene" id="OMO54881">
    <property type="protein sequence ID" value="OMO54881"/>
    <property type="gene ID" value="CCACVL1_27491"/>
</dbReference>
<comment type="caution">
    <text evidence="2">The sequence shown here is derived from an EMBL/GenBank/DDBJ whole genome shotgun (WGS) entry which is preliminary data.</text>
</comment>
<feature type="transmembrane region" description="Helical" evidence="1">
    <location>
        <begin position="92"/>
        <end position="113"/>
    </location>
</feature>